<comment type="caution">
    <text evidence="1">The sequence shown here is derived from an EMBL/GenBank/DDBJ whole genome shotgun (WGS) entry which is preliminary data.</text>
</comment>
<dbReference type="Proteomes" id="UP000789920">
    <property type="component" value="Unassembled WGS sequence"/>
</dbReference>
<evidence type="ECO:0000313" key="1">
    <source>
        <dbReference type="EMBL" id="CAG8851250.1"/>
    </source>
</evidence>
<reference evidence="1" key="1">
    <citation type="submission" date="2021-06" db="EMBL/GenBank/DDBJ databases">
        <authorList>
            <person name="Kallberg Y."/>
            <person name="Tangrot J."/>
            <person name="Rosling A."/>
        </authorList>
    </citation>
    <scope>NUCLEOTIDE SEQUENCE</scope>
    <source>
        <strain evidence="1">MA461A</strain>
    </source>
</reference>
<sequence length="101" mass="11943">QCNKKICGVLLDRVQSAELVLKSLNKKQQENKENFCKKEYYHTFLRFEMVLQQIKDFAIDITQLQGFEKLFKANLVSEKFTQLTNDFDRVMKDLNFTLAIS</sequence>
<evidence type="ECO:0000313" key="2">
    <source>
        <dbReference type="Proteomes" id="UP000789920"/>
    </source>
</evidence>
<protein>
    <submittedName>
        <fullName evidence="1">20658_t:CDS:1</fullName>
    </submittedName>
</protein>
<accession>A0ACA9SYM6</accession>
<feature type="non-terminal residue" evidence="1">
    <location>
        <position position="101"/>
    </location>
</feature>
<feature type="non-terminal residue" evidence="1">
    <location>
        <position position="1"/>
    </location>
</feature>
<keyword evidence="2" id="KW-1185">Reference proteome</keyword>
<gene>
    <name evidence="1" type="ORF">RPERSI_LOCUS36482</name>
</gene>
<proteinExistence type="predicted"/>
<organism evidence="1 2">
    <name type="scientific">Racocetra persica</name>
    <dbReference type="NCBI Taxonomy" id="160502"/>
    <lineage>
        <taxon>Eukaryota</taxon>
        <taxon>Fungi</taxon>
        <taxon>Fungi incertae sedis</taxon>
        <taxon>Mucoromycota</taxon>
        <taxon>Glomeromycotina</taxon>
        <taxon>Glomeromycetes</taxon>
        <taxon>Diversisporales</taxon>
        <taxon>Gigasporaceae</taxon>
        <taxon>Racocetra</taxon>
    </lineage>
</organism>
<dbReference type="EMBL" id="CAJVQC010175077">
    <property type="protein sequence ID" value="CAG8851250.1"/>
    <property type="molecule type" value="Genomic_DNA"/>
</dbReference>
<name>A0ACA9SYM6_9GLOM</name>